<dbReference type="Pfam" id="PF06083">
    <property type="entry name" value="IL17"/>
    <property type="match status" value="1"/>
</dbReference>
<dbReference type="InterPro" id="IPR010345">
    <property type="entry name" value="IL-17_fam"/>
</dbReference>
<dbReference type="SUPFAM" id="SSF57501">
    <property type="entry name" value="Cystine-knot cytokines"/>
    <property type="match status" value="1"/>
</dbReference>
<proteinExistence type="inferred from homology"/>
<dbReference type="GO" id="GO:0005125">
    <property type="term" value="F:cytokine activity"/>
    <property type="evidence" value="ECO:0007669"/>
    <property type="project" value="InterPro"/>
</dbReference>
<dbReference type="EMBL" id="CAJEWN010000384">
    <property type="protein sequence ID" value="CAD2180925.1"/>
    <property type="molecule type" value="Genomic_DNA"/>
</dbReference>
<dbReference type="InterPro" id="IPR029034">
    <property type="entry name" value="Cystine-knot_cytokine"/>
</dbReference>
<sequence>MSQQLNNLEESLISGNGEEDDVVSLDEQAVDQLLEEEKGHYSSDCRNKWQPSTQNNVQAVDANTPFTLRAICPFKFVLNHKSNRIPSTLIGVECLSHSPSQNLLGRSLPLIECEPMRWTIRVLECNNNKKQEGKEEKQINCLPVEEHIPLACVPVLQANKESREPIRSEDDLTDIVAVISVPAEPLNEKFVPV</sequence>
<organism evidence="5 6">
    <name type="scientific">Meloidogyne enterolobii</name>
    <name type="common">Root-knot nematode worm</name>
    <name type="synonym">Meloidogyne mayaguensis</name>
    <dbReference type="NCBI Taxonomy" id="390850"/>
    <lineage>
        <taxon>Eukaryota</taxon>
        <taxon>Metazoa</taxon>
        <taxon>Ecdysozoa</taxon>
        <taxon>Nematoda</taxon>
        <taxon>Chromadorea</taxon>
        <taxon>Rhabditida</taxon>
        <taxon>Tylenchina</taxon>
        <taxon>Tylenchomorpha</taxon>
        <taxon>Tylenchoidea</taxon>
        <taxon>Meloidogynidae</taxon>
        <taxon>Meloidogyninae</taxon>
        <taxon>Meloidogyne</taxon>
    </lineage>
</organism>
<dbReference type="Proteomes" id="UP000580250">
    <property type="component" value="Unassembled WGS sequence"/>
</dbReference>
<dbReference type="AlphaFoldDB" id="A0A6V7W169"/>
<name>A0A6V7W169_MELEN</name>
<dbReference type="GO" id="GO:0005576">
    <property type="term" value="C:extracellular region"/>
    <property type="evidence" value="ECO:0007669"/>
    <property type="project" value="UniProtKB-SubCell"/>
</dbReference>
<keyword evidence="4" id="KW-0732">Signal</keyword>
<comment type="caution">
    <text evidence="5">The sequence shown here is derived from an EMBL/GenBank/DDBJ whole genome shotgun (WGS) entry which is preliminary data.</text>
</comment>
<evidence type="ECO:0000256" key="2">
    <source>
        <dbReference type="ARBA" id="ARBA00007236"/>
    </source>
</evidence>
<evidence type="ECO:0000256" key="1">
    <source>
        <dbReference type="ARBA" id="ARBA00004613"/>
    </source>
</evidence>
<comment type="subcellular location">
    <subcellularLocation>
        <location evidence="1">Secreted</location>
    </subcellularLocation>
</comment>
<evidence type="ECO:0000313" key="6">
    <source>
        <dbReference type="Proteomes" id="UP000580250"/>
    </source>
</evidence>
<evidence type="ECO:0000313" key="5">
    <source>
        <dbReference type="EMBL" id="CAD2180925.1"/>
    </source>
</evidence>
<evidence type="ECO:0000256" key="4">
    <source>
        <dbReference type="ARBA" id="ARBA00022729"/>
    </source>
</evidence>
<gene>
    <name evidence="5" type="ORF">MENT_LOCUS33034</name>
</gene>
<reference evidence="5 6" key="1">
    <citation type="submission" date="2020-08" db="EMBL/GenBank/DDBJ databases">
        <authorList>
            <person name="Koutsovoulos G."/>
            <person name="Danchin GJ E."/>
        </authorList>
    </citation>
    <scope>NUCLEOTIDE SEQUENCE [LARGE SCALE GENOMIC DNA]</scope>
</reference>
<keyword evidence="3" id="KW-0964">Secreted</keyword>
<protein>
    <submittedName>
        <fullName evidence="5">Uncharacterized protein</fullName>
    </submittedName>
</protein>
<comment type="similarity">
    <text evidence="2">Belongs to the IL-17 family.</text>
</comment>
<dbReference type="Gene3D" id="2.10.90.10">
    <property type="entry name" value="Cystine-knot cytokines"/>
    <property type="match status" value="1"/>
</dbReference>
<accession>A0A6V7W169</accession>
<evidence type="ECO:0000256" key="3">
    <source>
        <dbReference type="ARBA" id="ARBA00022525"/>
    </source>
</evidence>